<keyword evidence="4" id="KW-1185">Reference proteome</keyword>
<dbReference type="Proteomes" id="UP000322234">
    <property type="component" value="Unassembled WGS sequence"/>
</dbReference>
<dbReference type="Gene3D" id="2.70.160.11">
    <property type="entry name" value="Hnrnp arginine n-methyltransferase1"/>
    <property type="match status" value="1"/>
</dbReference>
<dbReference type="EMBL" id="VBQZ03000001">
    <property type="protein sequence ID" value="MXQ79360.1"/>
    <property type="molecule type" value="Genomic_DNA"/>
</dbReference>
<comment type="caution">
    <text evidence="3">The sequence shown here is derived from an EMBL/GenBank/DDBJ whole genome shotgun (WGS) entry which is preliminary data.</text>
</comment>
<name>A0A6B0QQV4_9CETA</name>
<keyword evidence="1" id="KW-0949">S-adenosyl-L-methionine</keyword>
<evidence type="ECO:0000313" key="3">
    <source>
        <dbReference type="EMBL" id="MXQ79360.1"/>
    </source>
</evidence>
<proteinExistence type="predicted"/>
<dbReference type="AlphaFoldDB" id="A0A6B0QQV4"/>
<evidence type="ECO:0000313" key="4">
    <source>
        <dbReference type="Proteomes" id="UP000322234"/>
    </source>
</evidence>
<protein>
    <recommendedName>
        <fullName evidence="2">Protein arginine N-methyltransferase domain-containing protein</fullName>
    </recommendedName>
</protein>
<sequence>MVDPKQLVINLPHKGSGHLHGQGGRPGFHFPLLPASEAERLHACSGGRLQRQVHLLPQENWLLHSPESPSPPWKQTVFYLEDYLIMKTGEEIFGPTGMWRNAKNNRDLDLTIGLDFSLELA</sequence>
<evidence type="ECO:0000259" key="2">
    <source>
        <dbReference type="Pfam" id="PF22528"/>
    </source>
</evidence>
<dbReference type="InterPro" id="IPR029063">
    <property type="entry name" value="SAM-dependent_MTases_sf"/>
</dbReference>
<organism evidence="3 4">
    <name type="scientific">Bos mutus</name>
    <name type="common">wild yak</name>
    <dbReference type="NCBI Taxonomy" id="72004"/>
    <lineage>
        <taxon>Eukaryota</taxon>
        <taxon>Metazoa</taxon>
        <taxon>Chordata</taxon>
        <taxon>Craniata</taxon>
        <taxon>Vertebrata</taxon>
        <taxon>Euteleostomi</taxon>
        <taxon>Mammalia</taxon>
        <taxon>Eutheria</taxon>
        <taxon>Laurasiatheria</taxon>
        <taxon>Artiodactyla</taxon>
        <taxon>Ruminantia</taxon>
        <taxon>Pecora</taxon>
        <taxon>Bovidae</taxon>
        <taxon>Bovinae</taxon>
        <taxon>Bos</taxon>
    </lineage>
</organism>
<reference evidence="3" key="1">
    <citation type="submission" date="2019-10" db="EMBL/GenBank/DDBJ databases">
        <title>The sequence and de novo assembly of the wild yak genome.</title>
        <authorList>
            <person name="Liu Y."/>
        </authorList>
    </citation>
    <scope>NUCLEOTIDE SEQUENCE [LARGE SCALE GENOMIC DNA]</scope>
    <source>
        <strain evidence="3">WY2019</strain>
    </source>
</reference>
<feature type="domain" description="Protein arginine N-methyltransferase" evidence="2">
    <location>
        <begin position="61"/>
        <end position="116"/>
    </location>
</feature>
<accession>A0A6B0QQV4</accession>
<dbReference type="Pfam" id="PF22528">
    <property type="entry name" value="PRMT_C"/>
    <property type="match status" value="1"/>
</dbReference>
<dbReference type="SUPFAM" id="SSF53335">
    <property type="entry name" value="S-adenosyl-L-methionine-dependent methyltransferases"/>
    <property type="match status" value="1"/>
</dbReference>
<evidence type="ECO:0000256" key="1">
    <source>
        <dbReference type="ARBA" id="ARBA00022691"/>
    </source>
</evidence>
<gene>
    <name evidence="3" type="ORF">E5288_WYG000614</name>
</gene>
<dbReference type="InterPro" id="IPR055135">
    <property type="entry name" value="PRMT_dom"/>
</dbReference>